<proteinExistence type="predicted"/>
<dbReference type="InterPro" id="IPR012337">
    <property type="entry name" value="RNaseH-like_sf"/>
</dbReference>
<evidence type="ECO:0000259" key="2">
    <source>
        <dbReference type="Pfam" id="PF13333"/>
    </source>
</evidence>
<keyword evidence="4" id="KW-1185">Reference proteome</keyword>
<dbReference type="Gene3D" id="3.30.420.10">
    <property type="entry name" value="Ribonuclease H-like superfamily/Ribonuclease H"/>
    <property type="match status" value="1"/>
</dbReference>
<dbReference type="AlphaFoldDB" id="A0A381J757"/>
<sequence>MKNAFIKSIVMFVKQFKVISALKKANCYKEKGIGVQDIFCYLLQLIYTGKSVNFDQTLFKISLFYFKYKSTFVDIGLIKLYYKPTNREFKDREKLEVVVSDLTYVRVNKKWSYICTLLDLYNREIIGFSAGPKKDANLVYQAFLNCKYPLTDIKIFHTDRGNEFKNKTIDEVINIFEKERDFDNIDILRLELGDYINWYNNHRLHGSLNYLTPMEYNEKMRLEVQ</sequence>
<dbReference type="InterPro" id="IPR001584">
    <property type="entry name" value="Integrase_cat-core"/>
</dbReference>
<dbReference type="InterPro" id="IPR050900">
    <property type="entry name" value="Transposase_IS3/IS150/IS904"/>
</dbReference>
<name>A0A381J757_9CLOT</name>
<dbReference type="GO" id="GO:0015074">
    <property type="term" value="P:DNA integration"/>
    <property type="evidence" value="ECO:0007669"/>
    <property type="project" value="InterPro"/>
</dbReference>
<dbReference type="Proteomes" id="UP000254664">
    <property type="component" value="Unassembled WGS sequence"/>
</dbReference>
<dbReference type="InterPro" id="IPR036397">
    <property type="entry name" value="RNaseH_sf"/>
</dbReference>
<feature type="domain" description="Integrase catalytic" evidence="2">
    <location>
        <begin position="177"/>
        <end position="219"/>
    </location>
</feature>
<gene>
    <name evidence="3" type="ORF">NCTC9836_01451</name>
</gene>
<organism evidence="3 4">
    <name type="scientific">Clostridium putrefaciens</name>
    <dbReference type="NCBI Taxonomy" id="99675"/>
    <lineage>
        <taxon>Bacteria</taxon>
        <taxon>Bacillati</taxon>
        <taxon>Bacillota</taxon>
        <taxon>Clostridia</taxon>
        <taxon>Eubacteriales</taxon>
        <taxon>Clostridiaceae</taxon>
        <taxon>Clostridium</taxon>
    </lineage>
</organism>
<evidence type="ECO:0000313" key="3">
    <source>
        <dbReference type="EMBL" id="SUY47124.1"/>
    </source>
</evidence>
<reference evidence="3 4" key="1">
    <citation type="submission" date="2018-06" db="EMBL/GenBank/DDBJ databases">
        <authorList>
            <consortium name="Pathogen Informatics"/>
            <person name="Doyle S."/>
        </authorList>
    </citation>
    <scope>NUCLEOTIDE SEQUENCE [LARGE SCALE GENOMIC DNA]</scope>
    <source>
        <strain evidence="3 4">NCTC9836</strain>
    </source>
</reference>
<dbReference type="SUPFAM" id="SSF53098">
    <property type="entry name" value="Ribonuclease H-like"/>
    <property type="match status" value="1"/>
</dbReference>
<protein>
    <submittedName>
        <fullName evidence="3">Transposase</fullName>
    </submittedName>
</protein>
<feature type="domain" description="Integrase catalytic" evidence="1">
    <location>
        <begin position="94"/>
        <end position="174"/>
    </location>
</feature>
<dbReference type="Pfam" id="PF00665">
    <property type="entry name" value="rve"/>
    <property type="match status" value="1"/>
</dbReference>
<accession>A0A381J757</accession>
<dbReference type="EMBL" id="UFWZ01000001">
    <property type="protein sequence ID" value="SUY47124.1"/>
    <property type="molecule type" value="Genomic_DNA"/>
</dbReference>
<evidence type="ECO:0000259" key="1">
    <source>
        <dbReference type="Pfam" id="PF00665"/>
    </source>
</evidence>
<dbReference type="Pfam" id="PF13333">
    <property type="entry name" value="rve_2"/>
    <property type="match status" value="1"/>
</dbReference>
<dbReference type="PANTHER" id="PTHR46889:SF4">
    <property type="entry name" value="TRANSPOSASE INSO FOR INSERTION SEQUENCE ELEMENT IS911B-RELATED"/>
    <property type="match status" value="1"/>
</dbReference>
<dbReference type="GO" id="GO:0003676">
    <property type="term" value="F:nucleic acid binding"/>
    <property type="evidence" value="ECO:0007669"/>
    <property type="project" value="InterPro"/>
</dbReference>
<dbReference type="PANTHER" id="PTHR46889">
    <property type="entry name" value="TRANSPOSASE INSF FOR INSERTION SEQUENCE IS3B-RELATED"/>
    <property type="match status" value="1"/>
</dbReference>
<evidence type="ECO:0000313" key="4">
    <source>
        <dbReference type="Proteomes" id="UP000254664"/>
    </source>
</evidence>